<dbReference type="GO" id="GO:0015935">
    <property type="term" value="C:small ribosomal subunit"/>
    <property type="evidence" value="ECO:0007669"/>
    <property type="project" value="InterPro"/>
</dbReference>
<comment type="subunit">
    <text evidence="7">Part of the 30S ribosomal subunit. Contacts protein S5. The interaction surface between S4 and S5 is involved in control of translational fidelity.</text>
</comment>
<evidence type="ECO:0000256" key="7">
    <source>
        <dbReference type="HAMAP-Rule" id="MF_01306"/>
    </source>
</evidence>
<dbReference type="PROSITE" id="PS00632">
    <property type="entry name" value="RIBOSOMAL_S4"/>
    <property type="match status" value="1"/>
</dbReference>
<evidence type="ECO:0000256" key="6">
    <source>
        <dbReference type="ARBA" id="ARBA00035254"/>
    </source>
</evidence>
<dbReference type="SMART" id="SM01390">
    <property type="entry name" value="Ribosomal_S4"/>
    <property type="match status" value="1"/>
</dbReference>
<dbReference type="NCBIfam" id="TIGR01017">
    <property type="entry name" value="rpsD_bact"/>
    <property type="match status" value="1"/>
</dbReference>
<dbReference type="InterPro" id="IPR005709">
    <property type="entry name" value="Ribosomal_uS4_bac-type"/>
</dbReference>
<evidence type="ECO:0000256" key="8">
    <source>
        <dbReference type="RuleBase" id="RU003699"/>
    </source>
</evidence>
<dbReference type="Pfam" id="PF01479">
    <property type="entry name" value="S4"/>
    <property type="match status" value="1"/>
</dbReference>
<evidence type="ECO:0000256" key="5">
    <source>
        <dbReference type="ARBA" id="ARBA00023274"/>
    </source>
</evidence>
<dbReference type="SMART" id="SM00363">
    <property type="entry name" value="S4"/>
    <property type="match status" value="1"/>
</dbReference>
<dbReference type="Gene3D" id="1.10.1050.10">
    <property type="entry name" value="Ribosomal Protein S4 Delta 41, Chain A, domain 1"/>
    <property type="match status" value="1"/>
</dbReference>
<comment type="function">
    <text evidence="7">With S5 and S12 plays an important role in translational accuracy.</text>
</comment>
<gene>
    <name evidence="7" type="primary">rpsD</name>
    <name evidence="11" type="ORF">A2227_05250</name>
</gene>
<dbReference type="HAMAP" id="MF_01306_B">
    <property type="entry name" value="Ribosomal_uS4_B"/>
    <property type="match status" value="1"/>
</dbReference>
<evidence type="ECO:0000256" key="2">
    <source>
        <dbReference type="ARBA" id="ARBA00022730"/>
    </source>
</evidence>
<dbReference type="STRING" id="1797994.A2227_05250"/>
<dbReference type="InterPro" id="IPR036986">
    <property type="entry name" value="S4_RNA-bd_sf"/>
</dbReference>
<comment type="similarity">
    <text evidence="1 7 8">Belongs to the universal ribosomal protein uS4 family.</text>
</comment>
<organism evidence="11 12">
    <name type="scientific">Candidatus Falkowbacteria bacterium RIFOXYA2_FULL_47_19</name>
    <dbReference type="NCBI Taxonomy" id="1797994"/>
    <lineage>
        <taxon>Bacteria</taxon>
        <taxon>Candidatus Falkowiibacteriota</taxon>
    </lineage>
</organism>
<dbReference type="InterPro" id="IPR001912">
    <property type="entry name" value="Ribosomal_uS4_N"/>
</dbReference>
<dbReference type="Proteomes" id="UP000178367">
    <property type="component" value="Unassembled WGS sequence"/>
</dbReference>
<dbReference type="CDD" id="cd00165">
    <property type="entry name" value="S4"/>
    <property type="match status" value="1"/>
</dbReference>
<feature type="domain" description="Small ribosomal subunit protein uS4 N-terminal" evidence="10">
    <location>
        <begin position="3"/>
        <end position="98"/>
    </location>
</feature>
<keyword evidence="2 7" id="KW-0699">rRNA-binding</keyword>
<comment type="function">
    <text evidence="7">One of the primary rRNA binding proteins, it binds directly to 16S rRNA where it nucleates assembly of the body of the 30S subunit.</text>
</comment>
<proteinExistence type="inferred from homology"/>
<dbReference type="NCBIfam" id="NF003717">
    <property type="entry name" value="PRK05327.1"/>
    <property type="match status" value="1"/>
</dbReference>
<evidence type="ECO:0000313" key="12">
    <source>
        <dbReference type="Proteomes" id="UP000178367"/>
    </source>
</evidence>
<dbReference type="PROSITE" id="PS50889">
    <property type="entry name" value="S4"/>
    <property type="match status" value="1"/>
</dbReference>
<keyword evidence="3 7" id="KW-0694">RNA-binding</keyword>
<protein>
    <recommendedName>
        <fullName evidence="6 7">Small ribosomal subunit protein uS4</fullName>
    </recommendedName>
</protein>
<keyword evidence="5 7" id="KW-0687">Ribonucleoprotein</keyword>
<dbReference type="Gene3D" id="3.10.290.10">
    <property type="entry name" value="RNA-binding S4 domain"/>
    <property type="match status" value="1"/>
</dbReference>
<feature type="domain" description="RNA-binding S4" evidence="9">
    <location>
        <begin position="99"/>
        <end position="163"/>
    </location>
</feature>
<accession>A0A1F5SNG3</accession>
<dbReference type="PANTHER" id="PTHR11831:SF4">
    <property type="entry name" value="SMALL RIBOSOMAL SUBUNIT PROTEIN US4M"/>
    <property type="match status" value="1"/>
</dbReference>
<evidence type="ECO:0000256" key="4">
    <source>
        <dbReference type="ARBA" id="ARBA00022980"/>
    </source>
</evidence>
<dbReference type="FunFam" id="3.10.290.10:FF:000001">
    <property type="entry name" value="30S ribosomal protein S4"/>
    <property type="match status" value="1"/>
</dbReference>
<comment type="caution">
    <text evidence="11">The sequence shown here is derived from an EMBL/GenBank/DDBJ whole genome shotgun (WGS) entry which is preliminary data.</text>
</comment>
<reference evidence="11 12" key="1">
    <citation type="journal article" date="2016" name="Nat. Commun.">
        <title>Thousands of microbial genomes shed light on interconnected biogeochemical processes in an aquifer system.</title>
        <authorList>
            <person name="Anantharaman K."/>
            <person name="Brown C.T."/>
            <person name="Hug L.A."/>
            <person name="Sharon I."/>
            <person name="Castelle C.J."/>
            <person name="Probst A.J."/>
            <person name="Thomas B.C."/>
            <person name="Singh A."/>
            <person name="Wilkins M.J."/>
            <person name="Karaoz U."/>
            <person name="Brodie E.L."/>
            <person name="Williams K.H."/>
            <person name="Hubbard S.S."/>
            <person name="Banfield J.F."/>
        </authorList>
    </citation>
    <scope>NUCLEOTIDE SEQUENCE [LARGE SCALE GENOMIC DNA]</scope>
</reference>
<dbReference type="GO" id="GO:0019843">
    <property type="term" value="F:rRNA binding"/>
    <property type="evidence" value="ECO:0007669"/>
    <property type="project" value="UniProtKB-UniRule"/>
</dbReference>
<evidence type="ECO:0000259" key="9">
    <source>
        <dbReference type="SMART" id="SM00363"/>
    </source>
</evidence>
<dbReference type="EMBL" id="MFGB01000005">
    <property type="protein sequence ID" value="OGF27983.1"/>
    <property type="molecule type" value="Genomic_DNA"/>
</dbReference>
<dbReference type="PANTHER" id="PTHR11831">
    <property type="entry name" value="30S 40S RIBOSOMAL PROTEIN"/>
    <property type="match status" value="1"/>
</dbReference>
<dbReference type="GO" id="GO:0003735">
    <property type="term" value="F:structural constituent of ribosome"/>
    <property type="evidence" value="ECO:0007669"/>
    <property type="project" value="InterPro"/>
</dbReference>
<evidence type="ECO:0000256" key="3">
    <source>
        <dbReference type="ARBA" id="ARBA00022884"/>
    </source>
</evidence>
<name>A0A1F5SNG3_9BACT</name>
<dbReference type="InterPro" id="IPR002942">
    <property type="entry name" value="S4_RNA-bd"/>
</dbReference>
<dbReference type="InterPro" id="IPR018079">
    <property type="entry name" value="Ribosomal_uS4_CS"/>
</dbReference>
<dbReference type="GO" id="GO:0006412">
    <property type="term" value="P:translation"/>
    <property type="evidence" value="ECO:0007669"/>
    <property type="project" value="UniProtKB-UniRule"/>
</dbReference>
<keyword evidence="4 7" id="KW-0689">Ribosomal protein</keyword>
<dbReference type="GO" id="GO:0042274">
    <property type="term" value="P:ribosomal small subunit biogenesis"/>
    <property type="evidence" value="ECO:0007669"/>
    <property type="project" value="TreeGrafter"/>
</dbReference>
<sequence length="209" mass="24172">MAKDLNPKCKQCRRAGEKLLLKGERCNTPKCAIVKRNFPPGFHGSKGKKRMTDYGLQLAEKQKAKRQYNLTEKQFTIFFERARRQQGNLGENFLKLLEMRLDNVIYRLGLASSRNQARQFVGHGLFAVNDRMVNIPSYIVRAGEVIKIKSNKREAKVFSALSEKLKNFNAPGWLSLKKDTLEAKIIEAPKMDMIRPNFNIQMIVEYYSR</sequence>
<dbReference type="SUPFAM" id="SSF55174">
    <property type="entry name" value="Alpha-L RNA-binding motif"/>
    <property type="match status" value="1"/>
</dbReference>
<dbReference type="AlphaFoldDB" id="A0A1F5SNG3"/>
<dbReference type="Pfam" id="PF00163">
    <property type="entry name" value="Ribosomal_S4"/>
    <property type="match status" value="1"/>
</dbReference>
<evidence type="ECO:0000256" key="1">
    <source>
        <dbReference type="ARBA" id="ARBA00007465"/>
    </source>
</evidence>
<dbReference type="InterPro" id="IPR022801">
    <property type="entry name" value="Ribosomal_uS4"/>
</dbReference>
<evidence type="ECO:0000259" key="10">
    <source>
        <dbReference type="SMART" id="SM01390"/>
    </source>
</evidence>
<evidence type="ECO:0000313" key="11">
    <source>
        <dbReference type="EMBL" id="OGF27983.1"/>
    </source>
</evidence>